<comment type="function">
    <text evidence="1">Core subunit of the mitochondrial membrane respiratory chain NADH dehydrogenase (Complex I) that is believed to belong to the minimal assembly required for catalysis. Complex I functions in the transfer of electrons from NADH to the respiratory chain. The immediate electron acceptor for the enzyme is believed to be ubiquinone.</text>
</comment>
<dbReference type="CTD" id="4536"/>
<evidence type="ECO:0000256" key="11">
    <source>
        <dbReference type="ARBA" id="ARBA00022982"/>
    </source>
</evidence>
<evidence type="ECO:0000256" key="8">
    <source>
        <dbReference type="ARBA" id="ARBA00022692"/>
    </source>
</evidence>
<feature type="domain" description="NADH:quinone oxidoreductase/Mrp antiporter transmembrane" evidence="19">
    <location>
        <begin position="24"/>
        <end position="275"/>
    </location>
</feature>
<proteinExistence type="inferred from homology"/>
<comment type="subcellular location">
    <subcellularLocation>
        <location evidence="2 18">Mitochondrion inner membrane</location>
        <topology evidence="2 18">Multi-pass membrane protein</topology>
    </subcellularLocation>
</comment>
<keyword evidence="16 18" id="KW-0472">Membrane</keyword>
<feature type="transmembrane region" description="Helical" evidence="18">
    <location>
        <begin position="315"/>
        <end position="331"/>
    </location>
</feature>
<evidence type="ECO:0000256" key="7">
    <source>
        <dbReference type="ARBA" id="ARBA00022660"/>
    </source>
</evidence>
<dbReference type="RefSeq" id="YP_001798480.1">
    <property type="nucleotide sequence ID" value="NC_010534.1"/>
</dbReference>
<keyword evidence="9 18" id="KW-0999">Mitochondrion inner membrane</keyword>
<evidence type="ECO:0000256" key="15">
    <source>
        <dbReference type="ARBA" id="ARBA00023128"/>
    </source>
</evidence>
<evidence type="ECO:0000256" key="14">
    <source>
        <dbReference type="ARBA" id="ARBA00023075"/>
    </source>
</evidence>
<feature type="transmembrane region" description="Helical" evidence="18">
    <location>
        <begin position="135"/>
        <end position="158"/>
    </location>
</feature>
<feature type="transmembrane region" description="Helical" evidence="18">
    <location>
        <begin position="58"/>
        <end position="78"/>
    </location>
</feature>
<evidence type="ECO:0000259" key="19">
    <source>
        <dbReference type="Pfam" id="PF00361"/>
    </source>
</evidence>
<evidence type="ECO:0000256" key="17">
    <source>
        <dbReference type="ARBA" id="ARBA00049551"/>
    </source>
</evidence>
<dbReference type="InterPro" id="IPR003917">
    <property type="entry name" value="NADH_UbQ_OxRdtase_chain2"/>
</dbReference>
<comment type="similarity">
    <text evidence="3 18">Belongs to the complex I subunit 2 family.</text>
</comment>
<keyword evidence="10 18" id="KW-1278">Translocase</keyword>
<sequence length="332" mass="38226">MFLKYSNSLFYFILFLTPFVVISSESWVLMWLAMEINLMMFIPLLMNKINSNSTSSAIKYFIIQAGASIILVMSFMVFSKFNALNSVNINNEMIVVSMTMKSGIPPLQFWLPQVMETMEFYDIIVLLTWQKISPMFIMSFYITNLLIVVILASAIVGTLGGLNQNSMKKILAYSSMSHSSWIIMTLFMNMKMWFIYFIMYSIMVLMVVSICVSFNLSNLSNLESINMSEKTKVLITMNLLSLGGLPPFIGFMMKFMIINYVIQTMILKVMLLAMIMMSLFSLFYYMKVSYSFMFKNSLVFKFEESKEKEMSNSQVIITLLSSLILPGILILM</sequence>
<evidence type="ECO:0000256" key="1">
    <source>
        <dbReference type="ARBA" id="ARBA00003257"/>
    </source>
</evidence>
<dbReference type="GO" id="GO:0005743">
    <property type="term" value="C:mitochondrial inner membrane"/>
    <property type="evidence" value="ECO:0007669"/>
    <property type="project" value="UniProtKB-SubCell"/>
</dbReference>
<evidence type="ECO:0000256" key="10">
    <source>
        <dbReference type="ARBA" id="ARBA00022967"/>
    </source>
</evidence>
<dbReference type="EMBL" id="EU016195">
    <property type="protein sequence ID" value="ABS57578.1"/>
    <property type="molecule type" value="Genomic_DNA"/>
</dbReference>
<evidence type="ECO:0000256" key="9">
    <source>
        <dbReference type="ARBA" id="ARBA00022792"/>
    </source>
</evidence>
<comment type="catalytic activity">
    <reaction evidence="17 18">
        <text>a ubiquinone + NADH + 5 H(+)(in) = a ubiquinol + NAD(+) + 4 H(+)(out)</text>
        <dbReference type="Rhea" id="RHEA:29091"/>
        <dbReference type="Rhea" id="RHEA-COMP:9565"/>
        <dbReference type="Rhea" id="RHEA-COMP:9566"/>
        <dbReference type="ChEBI" id="CHEBI:15378"/>
        <dbReference type="ChEBI" id="CHEBI:16389"/>
        <dbReference type="ChEBI" id="CHEBI:17976"/>
        <dbReference type="ChEBI" id="CHEBI:57540"/>
        <dbReference type="ChEBI" id="CHEBI:57945"/>
        <dbReference type="EC" id="7.1.1.2"/>
    </reaction>
</comment>
<reference evidence="20" key="1">
    <citation type="journal article" date="2007" name="BMC Evol. Biol.">
        <title>Phylogenetic analysis of mitochondrial protein coding genes confirms the reciprocal paraphyly of Hexapoda and Crustacea.</title>
        <authorList>
            <person name="Carapelli A."/>
            <person name="Lio' P."/>
            <person name="Nardi F."/>
            <person name="van der Wath E."/>
            <person name="Frati F."/>
        </authorList>
    </citation>
    <scope>NUCLEOTIDE SEQUENCE</scope>
</reference>
<evidence type="ECO:0000256" key="3">
    <source>
        <dbReference type="ARBA" id="ARBA00007012"/>
    </source>
</evidence>
<name>B2BSC5_ORCVL</name>
<keyword evidence="12 18" id="KW-1133">Transmembrane helix</keyword>
<dbReference type="InterPro" id="IPR050175">
    <property type="entry name" value="Complex_I_Subunit_2"/>
</dbReference>
<accession>B2BSC5</accession>
<evidence type="ECO:0000313" key="20">
    <source>
        <dbReference type="EMBL" id="ABS57578.1"/>
    </source>
</evidence>
<evidence type="ECO:0000256" key="18">
    <source>
        <dbReference type="RuleBase" id="RU003403"/>
    </source>
</evidence>
<keyword evidence="8 18" id="KW-0812">Transmembrane</keyword>
<organism evidence="20">
    <name type="scientific">Orchesella villosa</name>
    <name type="common">Springtail</name>
    <dbReference type="NCBI Taxonomy" id="48706"/>
    <lineage>
        <taxon>Eukaryota</taxon>
        <taxon>Metazoa</taxon>
        <taxon>Ecdysozoa</taxon>
        <taxon>Arthropoda</taxon>
        <taxon>Hexapoda</taxon>
        <taxon>Collembola</taxon>
        <taxon>Entomobryomorpha</taxon>
        <taxon>Entomobryoidea</taxon>
        <taxon>Orchesellidae</taxon>
        <taxon>Orchesellinae</taxon>
        <taxon>Orchesella</taxon>
    </lineage>
</organism>
<keyword evidence="14 18" id="KW-0830">Ubiquinone</keyword>
<feature type="transmembrane region" description="Helical" evidence="18">
    <location>
        <begin position="5"/>
        <end position="22"/>
    </location>
</feature>
<geneLocation type="mitochondrion" evidence="20"/>
<evidence type="ECO:0000256" key="5">
    <source>
        <dbReference type="ARBA" id="ARBA00021008"/>
    </source>
</evidence>
<feature type="transmembrane region" description="Helical" evidence="18">
    <location>
        <begin position="193"/>
        <end position="212"/>
    </location>
</feature>
<dbReference type="Pfam" id="PF00361">
    <property type="entry name" value="Proton_antipo_M"/>
    <property type="match status" value="1"/>
</dbReference>
<evidence type="ECO:0000256" key="16">
    <source>
        <dbReference type="ARBA" id="ARBA00023136"/>
    </source>
</evidence>
<evidence type="ECO:0000256" key="13">
    <source>
        <dbReference type="ARBA" id="ARBA00023027"/>
    </source>
</evidence>
<dbReference type="GeneID" id="6172299"/>
<comment type="function">
    <text evidence="18">Core subunit of the mitochondrial membrane respiratory chain NADH dehydrogenase (Complex I) which catalyzes electron transfer from NADH through the respiratory chain, using ubiquinone as an electron acceptor. Essential for the catalytic activity and assembly of complex I.</text>
</comment>
<feature type="transmembrane region" description="Helical" evidence="18">
    <location>
        <begin position="265"/>
        <end position="285"/>
    </location>
</feature>
<evidence type="ECO:0000256" key="6">
    <source>
        <dbReference type="ARBA" id="ARBA00022448"/>
    </source>
</evidence>
<keyword evidence="6" id="KW-0813">Transport</keyword>
<protein>
    <recommendedName>
        <fullName evidence="5 18">NADH-ubiquinone oxidoreductase chain 2</fullName>
        <ecNumber evidence="4 18">7.1.1.2</ecNumber>
    </recommendedName>
</protein>
<evidence type="ECO:0000256" key="2">
    <source>
        <dbReference type="ARBA" id="ARBA00004448"/>
    </source>
</evidence>
<keyword evidence="11 18" id="KW-0249">Electron transport</keyword>
<keyword evidence="13 18" id="KW-0520">NAD</keyword>
<dbReference type="PANTHER" id="PTHR46552:SF1">
    <property type="entry name" value="NADH-UBIQUINONE OXIDOREDUCTASE CHAIN 2"/>
    <property type="match status" value="1"/>
</dbReference>
<keyword evidence="7 18" id="KW-0679">Respiratory chain</keyword>
<dbReference type="AlphaFoldDB" id="B2BSC5"/>
<dbReference type="GO" id="GO:0008137">
    <property type="term" value="F:NADH dehydrogenase (ubiquinone) activity"/>
    <property type="evidence" value="ECO:0007669"/>
    <property type="project" value="UniProtKB-EC"/>
</dbReference>
<dbReference type="InterPro" id="IPR001750">
    <property type="entry name" value="ND/Mrp_TM"/>
</dbReference>
<dbReference type="EC" id="7.1.1.2" evidence="4 18"/>
<evidence type="ECO:0000256" key="12">
    <source>
        <dbReference type="ARBA" id="ARBA00022989"/>
    </source>
</evidence>
<dbReference type="PRINTS" id="PR01436">
    <property type="entry name" value="NADHDHGNASE2"/>
</dbReference>
<dbReference type="GO" id="GO:0006120">
    <property type="term" value="P:mitochondrial electron transport, NADH to ubiquinone"/>
    <property type="evidence" value="ECO:0007669"/>
    <property type="project" value="InterPro"/>
</dbReference>
<feature type="transmembrane region" description="Helical" evidence="18">
    <location>
        <begin position="233"/>
        <end position="253"/>
    </location>
</feature>
<dbReference type="PANTHER" id="PTHR46552">
    <property type="entry name" value="NADH-UBIQUINONE OXIDOREDUCTASE CHAIN 2"/>
    <property type="match status" value="1"/>
</dbReference>
<gene>
    <name evidence="20" type="primary">ND2</name>
</gene>
<keyword evidence="15 18" id="KW-0496">Mitochondrion</keyword>
<evidence type="ECO:0000256" key="4">
    <source>
        <dbReference type="ARBA" id="ARBA00012944"/>
    </source>
</evidence>